<accession>A0A226EKA7</accession>
<proteinExistence type="predicted"/>
<dbReference type="Proteomes" id="UP000198287">
    <property type="component" value="Unassembled WGS sequence"/>
</dbReference>
<name>A0A226EKA7_FOLCA</name>
<keyword evidence="3" id="KW-1185">Reference proteome</keyword>
<feature type="transmembrane region" description="Helical" evidence="1">
    <location>
        <begin position="83"/>
        <end position="107"/>
    </location>
</feature>
<comment type="caution">
    <text evidence="2">The sequence shown here is derived from an EMBL/GenBank/DDBJ whole genome shotgun (WGS) entry which is preliminary data.</text>
</comment>
<dbReference type="AlphaFoldDB" id="A0A226EKA7"/>
<sequence>MGNMFSDTNLPIIVHPFPAPGDGGQNGQWHFVSTGTSSFNDGKTQYSGTHVHSNVNGEVHQETTGNLPEGFFQSVSQYAPSPVATTAAILVVSMIVVVAMLSIFVSLSRKKQRRQQHELRNRRNLSTVAGAGANRELFTFAPVNPYKRYFADVMWNSQLLVDEELVEIKVDE</sequence>
<evidence type="ECO:0000313" key="2">
    <source>
        <dbReference type="EMBL" id="OXA57434.1"/>
    </source>
</evidence>
<evidence type="ECO:0000256" key="1">
    <source>
        <dbReference type="SAM" id="Phobius"/>
    </source>
</evidence>
<protein>
    <submittedName>
        <fullName evidence="2">Uncharacterized protein</fullName>
    </submittedName>
</protein>
<dbReference type="EMBL" id="LNIX01000003">
    <property type="protein sequence ID" value="OXA57434.1"/>
    <property type="molecule type" value="Genomic_DNA"/>
</dbReference>
<evidence type="ECO:0000313" key="3">
    <source>
        <dbReference type="Proteomes" id="UP000198287"/>
    </source>
</evidence>
<keyword evidence="1" id="KW-0472">Membrane</keyword>
<reference evidence="2 3" key="1">
    <citation type="submission" date="2015-12" db="EMBL/GenBank/DDBJ databases">
        <title>The genome of Folsomia candida.</title>
        <authorList>
            <person name="Faddeeva A."/>
            <person name="Derks M.F."/>
            <person name="Anvar Y."/>
            <person name="Smit S."/>
            <person name="Van Straalen N."/>
            <person name="Roelofs D."/>
        </authorList>
    </citation>
    <scope>NUCLEOTIDE SEQUENCE [LARGE SCALE GENOMIC DNA]</scope>
    <source>
        <strain evidence="2 3">VU population</strain>
        <tissue evidence="2">Whole body</tissue>
    </source>
</reference>
<gene>
    <name evidence="2" type="ORF">Fcan01_07217</name>
</gene>
<keyword evidence="1" id="KW-1133">Transmembrane helix</keyword>
<keyword evidence="1" id="KW-0812">Transmembrane</keyword>
<organism evidence="2 3">
    <name type="scientific">Folsomia candida</name>
    <name type="common">Springtail</name>
    <dbReference type="NCBI Taxonomy" id="158441"/>
    <lineage>
        <taxon>Eukaryota</taxon>
        <taxon>Metazoa</taxon>
        <taxon>Ecdysozoa</taxon>
        <taxon>Arthropoda</taxon>
        <taxon>Hexapoda</taxon>
        <taxon>Collembola</taxon>
        <taxon>Entomobryomorpha</taxon>
        <taxon>Isotomoidea</taxon>
        <taxon>Isotomidae</taxon>
        <taxon>Proisotominae</taxon>
        <taxon>Folsomia</taxon>
    </lineage>
</organism>